<organism evidence="2 3">
    <name type="scientific">Tigriopus californicus</name>
    <name type="common">Marine copepod</name>
    <dbReference type="NCBI Taxonomy" id="6832"/>
    <lineage>
        <taxon>Eukaryota</taxon>
        <taxon>Metazoa</taxon>
        <taxon>Ecdysozoa</taxon>
        <taxon>Arthropoda</taxon>
        <taxon>Crustacea</taxon>
        <taxon>Multicrustacea</taxon>
        <taxon>Hexanauplia</taxon>
        <taxon>Copepoda</taxon>
        <taxon>Harpacticoida</taxon>
        <taxon>Harpacticidae</taxon>
        <taxon>Tigriopus</taxon>
    </lineage>
</organism>
<dbReference type="OrthoDB" id="415358at2759"/>
<evidence type="ECO:0000313" key="3">
    <source>
        <dbReference type="Proteomes" id="UP000318571"/>
    </source>
</evidence>
<dbReference type="PROSITE" id="PS51184">
    <property type="entry name" value="JMJC"/>
    <property type="match status" value="1"/>
</dbReference>
<dbReference type="EMBL" id="VCGU01000005">
    <property type="protein sequence ID" value="TRY74909.1"/>
    <property type="molecule type" value="Genomic_DNA"/>
</dbReference>
<sequence length="315" mass="36671">MDPRVKPSLIRLSEDARDYHLTPRVPEIDHITCTEFLRQYVGPNQPVLIKHAIDHWPARNRWTSDYLKSQMQDRAIGVALTPDGYADAPKDGLFVMPHEQDMIMADFLDALDHPQDGIIHYIQRQNSNLTREFEPLRQDVLELDWASAAFESDPDAINFWMGDERAVTSTHKDPYDNIYCVVQGHKDIILHPPCDLPWMDYRLYQPAIHVKTRSGFTVQSLTHTPPIPWIAVDPLDLRTQSEDYRQLAHPMHVRVEAGDALYLPSLWFHHLRQSHGCMAVNFWYDMKFDAKFTYFNLLQNLCFPDVFQLESDTST</sequence>
<feature type="domain" description="JmjC" evidence="1">
    <location>
        <begin position="123"/>
        <end position="301"/>
    </location>
</feature>
<accession>A0A553PB91</accession>
<reference evidence="2 3" key="1">
    <citation type="journal article" date="2018" name="Nat. Ecol. Evol.">
        <title>Genomic signatures of mitonuclear coevolution across populations of Tigriopus californicus.</title>
        <authorList>
            <person name="Barreto F.S."/>
            <person name="Watson E.T."/>
            <person name="Lima T.G."/>
            <person name="Willett C.S."/>
            <person name="Edmands S."/>
            <person name="Li W."/>
            <person name="Burton R.S."/>
        </authorList>
    </citation>
    <scope>NUCLEOTIDE SEQUENCE [LARGE SCALE GENOMIC DNA]</scope>
    <source>
        <strain evidence="2 3">San Diego</strain>
    </source>
</reference>
<keyword evidence="3" id="KW-1185">Reference proteome</keyword>
<dbReference type="Gene3D" id="2.60.120.10">
    <property type="entry name" value="Jelly Rolls"/>
    <property type="match status" value="1"/>
</dbReference>
<dbReference type="STRING" id="6832.A0A553PB91"/>
<proteinExistence type="predicted"/>
<dbReference type="InterPro" id="IPR003347">
    <property type="entry name" value="JmjC_dom"/>
</dbReference>
<dbReference type="SMART" id="SM00558">
    <property type="entry name" value="JmjC"/>
    <property type="match status" value="1"/>
</dbReference>
<dbReference type="InterPro" id="IPR041667">
    <property type="entry name" value="Cupin_8"/>
</dbReference>
<gene>
    <name evidence="2" type="ORF">TCAL_00513</name>
</gene>
<dbReference type="PANTHER" id="PTHR12461">
    <property type="entry name" value="HYPOXIA-INDUCIBLE FACTOR 1 ALPHA INHIBITOR-RELATED"/>
    <property type="match status" value="1"/>
</dbReference>
<dbReference type="Pfam" id="PF13621">
    <property type="entry name" value="Cupin_8"/>
    <property type="match status" value="1"/>
</dbReference>
<dbReference type="Proteomes" id="UP000318571">
    <property type="component" value="Chromosome 2"/>
</dbReference>
<dbReference type="AlphaFoldDB" id="A0A553PB91"/>
<name>A0A553PB91_TIGCA</name>
<evidence type="ECO:0000313" key="2">
    <source>
        <dbReference type="EMBL" id="TRY74909.1"/>
    </source>
</evidence>
<dbReference type="SUPFAM" id="SSF51197">
    <property type="entry name" value="Clavaminate synthase-like"/>
    <property type="match status" value="1"/>
</dbReference>
<dbReference type="OMA" id="YWHDMEF"/>
<comment type="caution">
    <text evidence="2">The sequence shown here is derived from an EMBL/GenBank/DDBJ whole genome shotgun (WGS) entry which is preliminary data.</text>
</comment>
<dbReference type="PANTHER" id="PTHR12461:SF99">
    <property type="entry name" value="BIFUNCTIONAL PEPTIDASE AND (3S)-LYSYL HYDROXYLASE JMJD7"/>
    <property type="match status" value="1"/>
</dbReference>
<evidence type="ECO:0000259" key="1">
    <source>
        <dbReference type="PROSITE" id="PS51184"/>
    </source>
</evidence>
<dbReference type="InterPro" id="IPR014710">
    <property type="entry name" value="RmlC-like_jellyroll"/>
</dbReference>
<protein>
    <recommendedName>
        <fullName evidence="1">JmjC domain-containing protein</fullName>
    </recommendedName>
</protein>